<organism evidence="2 3">
    <name type="scientific">Lithohypha guttulata</name>
    <dbReference type="NCBI Taxonomy" id="1690604"/>
    <lineage>
        <taxon>Eukaryota</taxon>
        <taxon>Fungi</taxon>
        <taxon>Dikarya</taxon>
        <taxon>Ascomycota</taxon>
        <taxon>Pezizomycotina</taxon>
        <taxon>Eurotiomycetes</taxon>
        <taxon>Chaetothyriomycetidae</taxon>
        <taxon>Chaetothyriales</taxon>
        <taxon>Trichomeriaceae</taxon>
        <taxon>Lithohypha</taxon>
    </lineage>
</organism>
<evidence type="ECO:0000313" key="2">
    <source>
        <dbReference type="EMBL" id="KAK5089790.1"/>
    </source>
</evidence>
<reference evidence="2 3" key="1">
    <citation type="submission" date="2023-08" db="EMBL/GenBank/DDBJ databases">
        <title>Black Yeasts Isolated from many extreme environments.</title>
        <authorList>
            <person name="Coleine C."/>
            <person name="Stajich J.E."/>
            <person name="Selbmann L."/>
        </authorList>
    </citation>
    <scope>NUCLEOTIDE SEQUENCE [LARGE SCALE GENOMIC DNA]</scope>
    <source>
        <strain evidence="2 3">CCFEE 5885</strain>
    </source>
</reference>
<gene>
    <name evidence="2" type="ORF">LTR24_005842</name>
</gene>
<feature type="region of interest" description="Disordered" evidence="1">
    <location>
        <begin position="292"/>
        <end position="311"/>
    </location>
</feature>
<dbReference type="Proteomes" id="UP001345013">
    <property type="component" value="Unassembled WGS sequence"/>
</dbReference>
<name>A0ABR0K7R6_9EURO</name>
<feature type="compositionally biased region" description="Polar residues" evidence="1">
    <location>
        <begin position="292"/>
        <end position="306"/>
    </location>
</feature>
<feature type="compositionally biased region" description="Polar residues" evidence="1">
    <location>
        <begin position="84"/>
        <end position="95"/>
    </location>
</feature>
<accession>A0ABR0K7R6</accession>
<evidence type="ECO:0000313" key="3">
    <source>
        <dbReference type="Proteomes" id="UP001345013"/>
    </source>
</evidence>
<protein>
    <submittedName>
        <fullName evidence="2">Uncharacterized protein</fullName>
    </submittedName>
</protein>
<comment type="caution">
    <text evidence="2">The sequence shown here is derived from an EMBL/GenBank/DDBJ whole genome shotgun (WGS) entry which is preliminary data.</text>
</comment>
<feature type="compositionally biased region" description="Polar residues" evidence="1">
    <location>
        <begin position="13"/>
        <end position="47"/>
    </location>
</feature>
<sequence length="579" mass="63313">MAETSSPSPASSGKMSTESTASQPVHSEQTRLSHTVTPRATTVPTGDSSDDDADRGQSLCGDESFMNGTEQAPCDEETDAETNFADSSEYSKSLNHSFSNSGTATNLNSDTSEAASSSSAANAKDVLSKYAVSCSASIARDPTSLSLSRAANGHPHTELLEPESPNQHQYRASKRPRLSPNANNTRPETKSSAIDPSIEAPAAGRSSVQSVAVTISVEDQVQEKSNMSTVRQKNDNIKILKARSDEHHNVKNFTHAEQNDIVSTKRELPLSGSPSTKLPGIVNTASTSFILSPHANDQSSPTSSIPDDTVPELVSYESDPLHYDGDALLRHMVHRCVVFFEDAGDKGFLWIQCLNRTRVGSNEAPAITQKLCELAENNETLHCCASIQVCLKPDECYWIQERLQIHTYQDACYYYGTLPRSADPVRGRKRKLADLTVPETSKRAKIPTDQLRGSLPSSTWHYPSTYVTVMMYAIYPDKEYATIGCIPPRIDAGAYKTLRHGMISVLKLAIDRKPNVKKVFTSKPDYVFSVKYANGETKLMQEWDFVHFDREIARGNGLPGVSAMIIKAWPPGTLDSGKT</sequence>
<feature type="region of interest" description="Disordered" evidence="1">
    <location>
        <begin position="155"/>
        <end position="208"/>
    </location>
</feature>
<feature type="region of interest" description="Disordered" evidence="1">
    <location>
        <begin position="1"/>
        <end position="95"/>
    </location>
</feature>
<feature type="compositionally biased region" description="Polar residues" evidence="1">
    <location>
        <begin position="180"/>
        <end position="194"/>
    </location>
</feature>
<proteinExistence type="predicted"/>
<keyword evidence="3" id="KW-1185">Reference proteome</keyword>
<dbReference type="EMBL" id="JAVRRG010000070">
    <property type="protein sequence ID" value="KAK5089790.1"/>
    <property type="molecule type" value="Genomic_DNA"/>
</dbReference>
<evidence type="ECO:0000256" key="1">
    <source>
        <dbReference type="SAM" id="MobiDB-lite"/>
    </source>
</evidence>
<feature type="compositionally biased region" description="Low complexity" evidence="1">
    <location>
        <begin position="1"/>
        <end position="12"/>
    </location>
</feature>